<reference evidence="2 3" key="1">
    <citation type="submission" date="2021-06" db="EMBL/GenBank/DDBJ databases">
        <title>Caerostris darwini draft genome.</title>
        <authorList>
            <person name="Kono N."/>
            <person name="Arakawa K."/>
        </authorList>
    </citation>
    <scope>NUCLEOTIDE SEQUENCE [LARGE SCALE GENOMIC DNA]</scope>
</reference>
<feature type="region of interest" description="Disordered" evidence="1">
    <location>
        <begin position="65"/>
        <end position="84"/>
    </location>
</feature>
<dbReference type="EMBL" id="BPLQ01000124">
    <property type="protein sequence ID" value="GIX67819.1"/>
    <property type="molecule type" value="Genomic_DNA"/>
</dbReference>
<accession>A0AAV4M6Z5</accession>
<comment type="caution">
    <text evidence="2">The sequence shown here is derived from an EMBL/GenBank/DDBJ whole genome shotgun (WGS) entry which is preliminary data.</text>
</comment>
<gene>
    <name evidence="2" type="ORF">CDAR_123911</name>
</gene>
<protein>
    <submittedName>
        <fullName evidence="2">Uncharacterized protein</fullName>
    </submittedName>
</protein>
<evidence type="ECO:0000256" key="1">
    <source>
        <dbReference type="SAM" id="MobiDB-lite"/>
    </source>
</evidence>
<keyword evidence="3" id="KW-1185">Reference proteome</keyword>
<dbReference type="AlphaFoldDB" id="A0AAV4M6Z5"/>
<sequence>MGIIKSVNYNVNPLGSKIGVKKNQTPNDTLGKTFSKLSWHNHTPNAVFSSRKPHVTQCSIIISSGSSAPSRKQQPSVAEQQSHSRLAYQMMKPESPFCEWCSYRSALLIA</sequence>
<dbReference type="Proteomes" id="UP001054837">
    <property type="component" value="Unassembled WGS sequence"/>
</dbReference>
<name>A0AAV4M6Z5_9ARAC</name>
<feature type="compositionally biased region" description="Polar residues" evidence="1">
    <location>
        <begin position="68"/>
        <end position="84"/>
    </location>
</feature>
<proteinExistence type="predicted"/>
<evidence type="ECO:0000313" key="2">
    <source>
        <dbReference type="EMBL" id="GIX67819.1"/>
    </source>
</evidence>
<evidence type="ECO:0000313" key="3">
    <source>
        <dbReference type="Proteomes" id="UP001054837"/>
    </source>
</evidence>
<organism evidence="2 3">
    <name type="scientific">Caerostris darwini</name>
    <dbReference type="NCBI Taxonomy" id="1538125"/>
    <lineage>
        <taxon>Eukaryota</taxon>
        <taxon>Metazoa</taxon>
        <taxon>Ecdysozoa</taxon>
        <taxon>Arthropoda</taxon>
        <taxon>Chelicerata</taxon>
        <taxon>Arachnida</taxon>
        <taxon>Araneae</taxon>
        <taxon>Araneomorphae</taxon>
        <taxon>Entelegynae</taxon>
        <taxon>Araneoidea</taxon>
        <taxon>Araneidae</taxon>
        <taxon>Caerostris</taxon>
    </lineage>
</organism>